<accession>A0ABV4MMR8</accession>
<evidence type="ECO:0000313" key="1">
    <source>
        <dbReference type="EMBL" id="MEZ8210862.1"/>
    </source>
</evidence>
<gene>
    <name evidence="1" type="ORF">ACED39_19020</name>
</gene>
<sequence>MELKSLPKITKEKAALPLRQDFARDPEFLDLFKETKQLYLFTILFHYQYSNALINNNIIISISELQSLYKVFKSHTKEELLFFVEDIESDLFENKIVGHNEITYKIKEEYFDFTKSYFYLNISELKRMKINSQKIALYLKSFGFHARFIRLSQIVDILGIDFKTQKQSQRLGKSIFDTLKKNGFVEDYKYDLKSKTFYFKLPKKEKKLIKIYSFN</sequence>
<reference evidence="1 2" key="1">
    <citation type="submission" date="2024-06" db="EMBL/GenBank/DDBJ databases">
        <authorList>
            <person name="Steensen K."/>
            <person name="Seneca J."/>
            <person name="Bartlau N."/>
            <person name="Yu A.X."/>
            <person name="Polz M.F."/>
        </authorList>
    </citation>
    <scope>NUCLEOTIDE SEQUENCE [LARGE SCALE GENOMIC DNA]</scope>
    <source>
        <strain evidence="1 2">1F146</strain>
    </source>
</reference>
<dbReference type="EMBL" id="JBGOOS010000036">
    <property type="protein sequence ID" value="MEZ8210862.1"/>
    <property type="molecule type" value="Genomic_DNA"/>
</dbReference>
<keyword evidence="2" id="KW-1185">Reference proteome</keyword>
<protein>
    <recommendedName>
        <fullName evidence="3">Initiator Rep protein domain-containing protein</fullName>
    </recommendedName>
</protein>
<comment type="caution">
    <text evidence="1">The sequence shown here is derived from an EMBL/GenBank/DDBJ whole genome shotgun (WGS) entry which is preliminary data.</text>
</comment>
<evidence type="ECO:0000313" key="2">
    <source>
        <dbReference type="Proteomes" id="UP001569151"/>
    </source>
</evidence>
<dbReference type="Proteomes" id="UP001569151">
    <property type="component" value="Unassembled WGS sequence"/>
</dbReference>
<dbReference type="RefSeq" id="WP_371720070.1">
    <property type="nucleotide sequence ID" value="NZ_JBGOOF010000039.1"/>
</dbReference>
<organism evidence="1 2">
    <name type="scientific">Vibrio bivalvicida</name>
    <dbReference type="NCBI Taxonomy" id="1276888"/>
    <lineage>
        <taxon>Bacteria</taxon>
        <taxon>Pseudomonadati</taxon>
        <taxon>Pseudomonadota</taxon>
        <taxon>Gammaproteobacteria</taxon>
        <taxon>Vibrionales</taxon>
        <taxon>Vibrionaceae</taxon>
        <taxon>Vibrio</taxon>
        <taxon>Vibrio oreintalis group</taxon>
    </lineage>
</organism>
<name>A0ABV4MMR8_9VIBR</name>
<proteinExistence type="predicted"/>
<evidence type="ECO:0008006" key="3">
    <source>
        <dbReference type="Google" id="ProtNLM"/>
    </source>
</evidence>